<organism evidence="6 7">
    <name type="scientific">Entomomonas moraniae</name>
    <dbReference type="NCBI Taxonomy" id="2213226"/>
    <lineage>
        <taxon>Bacteria</taxon>
        <taxon>Pseudomonadati</taxon>
        <taxon>Pseudomonadota</taxon>
        <taxon>Gammaproteobacteria</taxon>
        <taxon>Pseudomonadales</taxon>
        <taxon>Pseudomonadaceae</taxon>
        <taxon>Entomomonas</taxon>
    </lineage>
</organism>
<keyword evidence="3" id="KW-0547">Nucleotide-binding</keyword>
<evidence type="ECO:0000313" key="7">
    <source>
        <dbReference type="Proteomes" id="UP000273143"/>
    </source>
</evidence>
<accession>A0A3S9XCE9</accession>
<gene>
    <name evidence="6" type="ORF">DM558_04600</name>
</gene>
<proteinExistence type="inferred from homology"/>
<dbReference type="InterPro" id="IPR050153">
    <property type="entry name" value="Metal_Ion_Import_ABC"/>
</dbReference>
<evidence type="ECO:0000256" key="3">
    <source>
        <dbReference type="ARBA" id="ARBA00022741"/>
    </source>
</evidence>
<dbReference type="Gene3D" id="3.40.50.300">
    <property type="entry name" value="P-loop containing nucleotide triphosphate hydrolases"/>
    <property type="match status" value="1"/>
</dbReference>
<dbReference type="Proteomes" id="UP000273143">
    <property type="component" value="Chromosome"/>
</dbReference>
<keyword evidence="4 6" id="KW-0067">ATP-binding</keyword>
<dbReference type="RefSeq" id="WP_127162244.1">
    <property type="nucleotide sequence ID" value="NZ_CP029822.1"/>
</dbReference>
<comment type="similarity">
    <text evidence="1">Belongs to the ABC transporter superfamily.</text>
</comment>
<dbReference type="InterPro" id="IPR003593">
    <property type="entry name" value="AAA+_ATPase"/>
</dbReference>
<evidence type="ECO:0000256" key="4">
    <source>
        <dbReference type="ARBA" id="ARBA00022840"/>
    </source>
</evidence>
<dbReference type="PANTHER" id="PTHR42734:SF6">
    <property type="entry name" value="MOLYBDATE IMPORT ATP-BINDING PROTEIN MOLC"/>
    <property type="match status" value="1"/>
</dbReference>
<dbReference type="InterPro" id="IPR017871">
    <property type="entry name" value="ABC_transporter-like_CS"/>
</dbReference>
<protein>
    <submittedName>
        <fullName evidence="6">ABC transporter ATP-binding protein</fullName>
    </submittedName>
</protein>
<dbReference type="InterPro" id="IPR003439">
    <property type="entry name" value="ABC_transporter-like_ATP-bd"/>
</dbReference>
<dbReference type="FunFam" id="3.40.50.300:FF:000134">
    <property type="entry name" value="Iron-enterobactin ABC transporter ATP-binding protein"/>
    <property type="match status" value="1"/>
</dbReference>
<dbReference type="GO" id="GO:0016887">
    <property type="term" value="F:ATP hydrolysis activity"/>
    <property type="evidence" value="ECO:0007669"/>
    <property type="project" value="InterPro"/>
</dbReference>
<dbReference type="Pfam" id="PF00005">
    <property type="entry name" value="ABC_tran"/>
    <property type="match status" value="1"/>
</dbReference>
<dbReference type="AlphaFoldDB" id="A0A3S9XCE9"/>
<dbReference type="EMBL" id="CP029822">
    <property type="protein sequence ID" value="AZS50099.1"/>
    <property type="molecule type" value="Genomic_DNA"/>
</dbReference>
<evidence type="ECO:0000313" key="6">
    <source>
        <dbReference type="EMBL" id="AZS50099.1"/>
    </source>
</evidence>
<keyword evidence="7" id="KW-1185">Reference proteome</keyword>
<keyword evidence="2" id="KW-0813">Transport</keyword>
<dbReference type="KEGG" id="emo:DM558_04600"/>
<dbReference type="GO" id="GO:0005524">
    <property type="term" value="F:ATP binding"/>
    <property type="evidence" value="ECO:0007669"/>
    <property type="project" value="UniProtKB-KW"/>
</dbReference>
<sequence length="253" mass="28429">MSLISLKKLTIGYANKIIGADIDLEFEEQQITCLLGANGCGKTTLLKTILSILDCIEGEIIINNKPHHQWTRRELAQFIGYVPQAHNSIFPFTVEEVVLMGRTAYLNWYSSPQHNDKKIAGECLATLGVEHLKYQNYQLLSGGERQLVLIARALAQQPRFLIMDEPTSSLDFGNQIKVLEHVLKLKKEGMSILLTTHQPSHAKRVADKIVLLHNGKVMANAEPMQALSISNLAKLYSLDQETIEHNLRFLMAD</sequence>
<feature type="domain" description="ABC transporter" evidence="5">
    <location>
        <begin position="1"/>
        <end position="239"/>
    </location>
</feature>
<dbReference type="PANTHER" id="PTHR42734">
    <property type="entry name" value="METAL TRANSPORT SYSTEM ATP-BINDING PROTEIN TM_0124-RELATED"/>
    <property type="match status" value="1"/>
</dbReference>
<dbReference type="InterPro" id="IPR027417">
    <property type="entry name" value="P-loop_NTPase"/>
</dbReference>
<evidence type="ECO:0000256" key="2">
    <source>
        <dbReference type="ARBA" id="ARBA00022448"/>
    </source>
</evidence>
<evidence type="ECO:0000256" key="1">
    <source>
        <dbReference type="ARBA" id="ARBA00005417"/>
    </source>
</evidence>
<dbReference type="SUPFAM" id="SSF52540">
    <property type="entry name" value="P-loop containing nucleoside triphosphate hydrolases"/>
    <property type="match status" value="1"/>
</dbReference>
<dbReference type="CDD" id="cd03214">
    <property type="entry name" value="ABC_Iron-Siderophores_B12_Hemin"/>
    <property type="match status" value="1"/>
</dbReference>
<evidence type="ECO:0000259" key="5">
    <source>
        <dbReference type="PROSITE" id="PS50893"/>
    </source>
</evidence>
<name>A0A3S9XCE9_9GAMM</name>
<dbReference type="PROSITE" id="PS50893">
    <property type="entry name" value="ABC_TRANSPORTER_2"/>
    <property type="match status" value="1"/>
</dbReference>
<dbReference type="PROSITE" id="PS00211">
    <property type="entry name" value="ABC_TRANSPORTER_1"/>
    <property type="match status" value="1"/>
</dbReference>
<dbReference type="SMART" id="SM00382">
    <property type="entry name" value="AAA"/>
    <property type="match status" value="1"/>
</dbReference>
<reference evidence="7" key="1">
    <citation type="submission" date="2018-06" db="EMBL/GenBank/DDBJ databases">
        <title>Complete genome of Pseudomonas insecticola strain QZS01.</title>
        <authorList>
            <person name="Wang J."/>
            <person name="Su Q."/>
        </authorList>
    </citation>
    <scope>NUCLEOTIDE SEQUENCE [LARGE SCALE GENOMIC DNA]</scope>
    <source>
        <strain evidence="7">QZS01</strain>
    </source>
</reference>